<comment type="caution">
    <text evidence="1">The sequence shown here is derived from an EMBL/GenBank/DDBJ whole genome shotgun (WGS) entry which is preliminary data.</text>
</comment>
<name>A0A4Y2NEF8_ARAVE</name>
<accession>A0A4Y2NEF8</accession>
<gene>
    <name evidence="1" type="ORF">AVEN_170754_1</name>
</gene>
<protein>
    <submittedName>
        <fullName evidence="1">Uncharacterized protein</fullName>
    </submittedName>
</protein>
<keyword evidence="2" id="KW-1185">Reference proteome</keyword>
<dbReference type="EMBL" id="BGPR01008801">
    <property type="protein sequence ID" value="GBN36176.1"/>
    <property type="molecule type" value="Genomic_DNA"/>
</dbReference>
<dbReference type="Proteomes" id="UP000499080">
    <property type="component" value="Unassembled WGS sequence"/>
</dbReference>
<dbReference type="OrthoDB" id="10063667at2759"/>
<dbReference type="AlphaFoldDB" id="A0A4Y2NEF8"/>
<sequence length="165" mass="18862">MVLDFRLEKFILVSSISIMKIEQDILHHRTGLWKFKGRKSFNNLKQALITSLVLTYPRTDEKIYSGYGCSKMDIGKKKPASAENWNERVVIARKENYCITQEPEGQIGSGSKTSEYEAKSRRMQRNLTGNADALDPDPVKSCKHCTMMQENARNGNRHFSESLIS</sequence>
<evidence type="ECO:0000313" key="2">
    <source>
        <dbReference type="Proteomes" id="UP000499080"/>
    </source>
</evidence>
<proteinExistence type="predicted"/>
<organism evidence="1 2">
    <name type="scientific">Araneus ventricosus</name>
    <name type="common">Orbweaver spider</name>
    <name type="synonym">Epeira ventricosa</name>
    <dbReference type="NCBI Taxonomy" id="182803"/>
    <lineage>
        <taxon>Eukaryota</taxon>
        <taxon>Metazoa</taxon>
        <taxon>Ecdysozoa</taxon>
        <taxon>Arthropoda</taxon>
        <taxon>Chelicerata</taxon>
        <taxon>Arachnida</taxon>
        <taxon>Araneae</taxon>
        <taxon>Araneomorphae</taxon>
        <taxon>Entelegynae</taxon>
        <taxon>Araneoidea</taxon>
        <taxon>Araneidae</taxon>
        <taxon>Araneus</taxon>
    </lineage>
</organism>
<evidence type="ECO:0000313" key="1">
    <source>
        <dbReference type="EMBL" id="GBN36176.1"/>
    </source>
</evidence>
<reference evidence="1 2" key="1">
    <citation type="journal article" date="2019" name="Sci. Rep.">
        <title>Orb-weaving spider Araneus ventricosus genome elucidates the spidroin gene catalogue.</title>
        <authorList>
            <person name="Kono N."/>
            <person name="Nakamura H."/>
            <person name="Ohtoshi R."/>
            <person name="Moran D.A.P."/>
            <person name="Shinohara A."/>
            <person name="Yoshida Y."/>
            <person name="Fujiwara M."/>
            <person name="Mori M."/>
            <person name="Tomita M."/>
            <person name="Arakawa K."/>
        </authorList>
    </citation>
    <scope>NUCLEOTIDE SEQUENCE [LARGE SCALE GENOMIC DNA]</scope>
</reference>